<dbReference type="Pfam" id="PF18909">
    <property type="entry name" value="dGTP_diPhyd_N"/>
    <property type="match status" value="1"/>
</dbReference>
<dbReference type="EMBL" id="JALBWM010000103">
    <property type="protein sequence ID" value="MCO1336081.1"/>
    <property type="molecule type" value="Genomic_DNA"/>
</dbReference>
<accession>A0A9X2EUH0</accession>
<evidence type="ECO:0000313" key="4">
    <source>
        <dbReference type="Proteomes" id="UP001139028"/>
    </source>
</evidence>
<proteinExistence type="predicted"/>
<keyword evidence="4" id="KW-1185">Reference proteome</keyword>
<evidence type="ECO:0000313" key="3">
    <source>
        <dbReference type="EMBL" id="MCO1336081.1"/>
    </source>
</evidence>
<name>A0A9X2EUH0_9GAMM</name>
<feature type="domain" description="dATP/dGTP diphosphohydrolase N-terminal" evidence="2">
    <location>
        <begin position="16"/>
        <end position="110"/>
    </location>
</feature>
<gene>
    <name evidence="3" type="ORF">MO867_17255</name>
</gene>
<evidence type="ECO:0000259" key="2">
    <source>
        <dbReference type="Pfam" id="PF18909"/>
    </source>
</evidence>
<protein>
    <submittedName>
        <fullName evidence="3">DUF5664 domain-containing protein</fullName>
    </submittedName>
</protein>
<dbReference type="Proteomes" id="UP001139028">
    <property type="component" value="Unassembled WGS sequence"/>
</dbReference>
<organism evidence="3 4">
    <name type="scientific">Microbulbifer okhotskensis</name>
    <dbReference type="NCBI Taxonomy" id="2926617"/>
    <lineage>
        <taxon>Bacteria</taxon>
        <taxon>Pseudomonadati</taxon>
        <taxon>Pseudomonadota</taxon>
        <taxon>Gammaproteobacteria</taxon>
        <taxon>Cellvibrionales</taxon>
        <taxon>Microbulbiferaceae</taxon>
        <taxon>Microbulbifer</taxon>
    </lineage>
</organism>
<evidence type="ECO:0000256" key="1">
    <source>
        <dbReference type="SAM" id="MobiDB-lite"/>
    </source>
</evidence>
<reference evidence="3" key="1">
    <citation type="journal article" date="2022" name="Arch. Microbiol.">
        <title>Microbulbifer okhotskensis sp. nov., isolated from a deep bottom sediment of the Okhotsk Sea.</title>
        <authorList>
            <person name="Romanenko L."/>
            <person name="Kurilenko V."/>
            <person name="Otstavnykh N."/>
            <person name="Velansky P."/>
            <person name="Isaeva M."/>
            <person name="Mikhailov V."/>
        </authorList>
    </citation>
    <scope>NUCLEOTIDE SEQUENCE</scope>
    <source>
        <strain evidence="3">OS29</strain>
    </source>
</reference>
<dbReference type="InterPro" id="IPR044038">
    <property type="entry name" value="dATP/dGTP_diPOhydrolase_N"/>
</dbReference>
<comment type="caution">
    <text evidence="3">The sequence shown here is derived from an EMBL/GenBank/DDBJ whole genome shotgun (WGS) entry which is preliminary data.</text>
</comment>
<dbReference type="RefSeq" id="WP_252471448.1">
    <property type="nucleotide sequence ID" value="NZ_JALBWM010000103.1"/>
</dbReference>
<feature type="region of interest" description="Disordered" evidence="1">
    <location>
        <begin position="1"/>
        <end position="21"/>
    </location>
</feature>
<dbReference type="AlphaFoldDB" id="A0A9X2EUH0"/>
<sequence>MTEAMERDPNGKDQHEPGAKCDEGKIMAGVLDDFSLALMAVAEVGTFGANKYTRGGWQQVPNGRQRYRDALWRHHLKERHETKDPETGLLHKAHKAWNALAELELELRQDRLMRIGAQNRTKRERA</sequence>